<dbReference type="PROSITE" id="PS01124">
    <property type="entry name" value="HTH_ARAC_FAMILY_2"/>
    <property type="match status" value="1"/>
</dbReference>
<feature type="domain" description="HTH araC/xylS-type" evidence="5">
    <location>
        <begin position="675"/>
        <end position="773"/>
    </location>
</feature>
<accession>A0ABX1X6G0</accession>
<keyword evidence="4" id="KW-0472">Membrane</keyword>
<dbReference type="InterPro" id="IPR020449">
    <property type="entry name" value="Tscrpt_reg_AraC-type_HTH"/>
</dbReference>
<dbReference type="PRINTS" id="PR00032">
    <property type="entry name" value="HTHARAC"/>
</dbReference>
<comment type="caution">
    <text evidence="6">The sequence shown here is derived from an EMBL/GenBank/DDBJ whole genome shotgun (WGS) entry which is preliminary data.</text>
</comment>
<dbReference type="PANTHER" id="PTHR43280">
    <property type="entry name" value="ARAC-FAMILY TRANSCRIPTIONAL REGULATOR"/>
    <property type="match status" value="1"/>
</dbReference>
<dbReference type="PANTHER" id="PTHR43280:SF28">
    <property type="entry name" value="HTH-TYPE TRANSCRIPTIONAL ACTIVATOR RHAS"/>
    <property type="match status" value="1"/>
</dbReference>
<evidence type="ECO:0000259" key="5">
    <source>
        <dbReference type="PROSITE" id="PS01124"/>
    </source>
</evidence>
<sequence>MMNVTMDPAGFAEIDIENMGVYRVLKLWRFSWKTNSLFAKLMTSFLVVIAVLAVFNFISFLFLKSKIYEEIVKYNQSNLNHTVDQYENHFRLVRETIISLNQDDIFMANLNLLRNVQKLNAYDKVDNVMSVIKVLIANPFLSIDNIMLYFKNDSYVVEKEGTSGANDLFSRYYASSAYLPEFWFRQFDESYTYRLIPTSSFTEISANIQKNKGQLLPAIVKLMPYKDMYFIVMLNPTKMFNSYHYSDQFDLYIINEEGVAIFSSSPSMKAPLNQSFEGQNGSFTNNNLYYFYQKGQLTGLTYVSVVPIKSISNQLLRLNIVFITLLVIIILLSIITSVVLTMRLNRPVKKIIEAVQQRHPSGVPVSSPIYEFNMISEKMSSILRTNDQITEDLDKKKDELRYYAYTNKLRNIHMNLTELRELVVADTPFTLVLYQLTMKDKFGELDSELEKAVYFIREYINIFLSQTFKDTITFQMDKDTAITLLFGPDETADIESALEQLIQVLEVDRDLFFLTIAVSPIYPDSGHLISAYEYASTMLLQRKLNDETQLIRTFRPAKGAVHFTVLVEEEFSTRLMSGNEQSLLDWIHRQLDALCKREASVDEFRRFAKEVYGQLNKSIMKLNLHREQGELPPLVLNHLNSFYNIEKYKQWFKQLISPAIERVNHKKSEHDRMTYFILEYLVQHLEQDITLDIMADKLNITSSYLSTYFKEKTGANFSDYLNGLRMQKAKELLNNLDLKIQDVSVKVGYQNVNSFIRMFKRYSGITPGEYRKRYGTLRT</sequence>
<dbReference type="Gene3D" id="1.10.10.60">
    <property type="entry name" value="Homeodomain-like"/>
    <property type="match status" value="2"/>
</dbReference>
<proteinExistence type="predicted"/>
<evidence type="ECO:0000313" key="6">
    <source>
        <dbReference type="EMBL" id="NOU64020.1"/>
    </source>
</evidence>
<evidence type="ECO:0000256" key="1">
    <source>
        <dbReference type="ARBA" id="ARBA00023015"/>
    </source>
</evidence>
<keyword evidence="4" id="KW-0812">Transmembrane</keyword>
<evidence type="ECO:0000256" key="3">
    <source>
        <dbReference type="ARBA" id="ARBA00023163"/>
    </source>
</evidence>
<evidence type="ECO:0000256" key="2">
    <source>
        <dbReference type="ARBA" id="ARBA00023125"/>
    </source>
</evidence>
<feature type="transmembrane region" description="Helical" evidence="4">
    <location>
        <begin position="37"/>
        <end position="63"/>
    </location>
</feature>
<evidence type="ECO:0000256" key="4">
    <source>
        <dbReference type="SAM" id="Phobius"/>
    </source>
</evidence>
<dbReference type="PROSITE" id="PS00041">
    <property type="entry name" value="HTH_ARAC_FAMILY_1"/>
    <property type="match status" value="1"/>
</dbReference>
<reference evidence="6 7" key="1">
    <citation type="submission" date="2019-10" db="EMBL/GenBank/DDBJ databases">
        <title>Description of Paenibacillus humi sp. nov.</title>
        <authorList>
            <person name="Carlier A."/>
            <person name="Qi S."/>
        </authorList>
    </citation>
    <scope>NUCLEOTIDE SEQUENCE [LARGE SCALE GENOMIC DNA]</scope>
    <source>
        <strain evidence="6 7">LMG 31461</strain>
    </source>
</reference>
<evidence type="ECO:0000313" key="7">
    <source>
        <dbReference type="Proteomes" id="UP000653578"/>
    </source>
</evidence>
<keyword evidence="2" id="KW-0238">DNA-binding</keyword>
<dbReference type="InterPro" id="IPR018060">
    <property type="entry name" value="HTH_AraC"/>
</dbReference>
<dbReference type="Proteomes" id="UP000653578">
    <property type="component" value="Unassembled WGS sequence"/>
</dbReference>
<dbReference type="InterPro" id="IPR018062">
    <property type="entry name" value="HTH_AraC-typ_CS"/>
</dbReference>
<protein>
    <submittedName>
        <fullName evidence="6">Helix-turn-helix domain-containing protein</fullName>
    </submittedName>
</protein>
<dbReference type="SUPFAM" id="SSF46689">
    <property type="entry name" value="Homeodomain-like"/>
    <property type="match status" value="2"/>
</dbReference>
<dbReference type="Pfam" id="PF12833">
    <property type="entry name" value="HTH_18"/>
    <property type="match status" value="1"/>
</dbReference>
<keyword evidence="7" id="KW-1185">Reference proteome</keyword>
<gene>
    <name evidence="6" type="ORF">GC096_08285</name>
</gene>
<dbReference type="SMART" id="SM00342">
    <property type="entry name" value="HTH_ARAC"/>
    <property type="match status" value="1"/>
</dbReference>
<name>A0ABX1X6G0_9BACL</name>
<keyword evidence="1" id="KW-0805">Transcription regulation</keyword>
<dbReference type="InterPro" id="IPR009057">
    <property type="entry name" value="Homeodomain-like_sf"/>
</dbReference>
<keyword evidence="3" id="KW-0804">Transcription</keyword>
<keyword evidence="4" id="KW-1133">Transmembrane helix</keyword>
<organism evidence="6 7">
    <name type="scientific">Paenibacillus plantarum</name>
    <dbReference type="NCBI Taxonomy" id="2654975"/>
    <lineage>
        <taxon>Bacteria</taxon>
        <taxon>Bacillati</taxon>
        <taxon>Bacillota</taxon>
        <taxon>Bacilli</taxon>
        <taxon>Bacillales</taxon>
        <taxon>Paenibacillaceae</taxon>
        <taxon>Paenibacillus</taxon>
    </lineage>
</organism>
<dbReference type="EMBL" id="WHNY01000026">
    <property type="protein sequence ID" value="NOU64020.1"/>
    <property type="molecule type" value="Genomic_DNA"/>
</dbReference>
<feature type="transmembrane region" description="Helical" evidence="4">
    <location>
        <begin position="318"/>
        <end position="340"/>
    </location>
</feature>